<gene>
    <name evidence="3" type="ORF">SVIM_LOCUS39314</name>
</gene>
<evidence type="ECO:0000259" key="2">
    <source>
        <dbReference type="Pfam" id="PF03732"/>
    </source>
</evidence>
<sequence length="339" mass="39382">MEARVAALEAANSKTQLLLEAIQRLLEDKFASIDKRLDSIESRRESSDQTCPPPSEEDDGDGCRRRGGLDHRERERVSPLENHMPFIKMDFPRFNDGDDPIGWVYKAEQYFDYFSVPPEKKVKMISFHLDREALQWYQWEECASSCSSWEDFVKVFCREFGSHGFEDFAEALFKLRQTGSLKDYITEFRRLATRIGDLNPTLQLSCFIGGLREELKHNVKLLRPATVHEAMNFAHEVDAKFHKLRLTHSSSGISNSRLPQSPLQHDVVPARTRTEITSGKDMPFKKLTPEEIQYERQNNLCFYCDEKFMRGHKCARKQVLLLDMGYNSSEEEEIAQELQ</sequence>
<feature type="region of interest" description="Disordered" evidence="1">
    <location>
        <begin position="41"/>
        <end position="74"/>
    </location>
</feature>
<proteinExistence type="predicted"/>
<dbReference type="AlphaFoldDB" id="A0A6N2KFS7"/>
<name>A0A6N2KFS7_SALVM</name>
<feature type="compositionally biased region" description="Basic and acidic residues" evidence="1">
    <location>
        <begin position="61"/>
        <end position="74"/>
    </location>
</feature>
<dbReference type="InterPro" id="IPR005162">
    <property type="entry name" value="Retrotrans_gag_dom"/>
</dbReference>
<feature type="domain" description="Retrotransposon gag" evidence="2">
    <location>
        <begin position="123"/>
        <end position="213"/>
    </location>
</feature>
<dbReference type="EMBL" id="CAADRP010000136">
    <property type="protein sequence ID" value="VFU23787.1"/>
    <property type="molecule type" value="Genomic_DNA"/>
</dbReference>
<evidence type="ECO:0000256" key="1">
    <source>
        <dbReference type="SAM" id="MobiDB-lite"/>
    </source>
</evidence>
<dbReference type="Pfam" id="PF03732">
    <property type="entry name" value="Retrotrans_gag"/>
    <property type="match status" value="1"/>
</dbReference>
<evidence type="ECO:0000313" key="3">
    <source>
        <dbReference type="EMBL" id="VFU23787.1"/>
    </source>
</evidence>
<accession>A0A6N2KFS7</accession>
<reference evidence="3" key="1">
    <citation type="submission" date="2019-03" db="EMBL/GenBank/DDBJ databases">
        <authorList>
            <person name="Mank J."/>
            <person name="Almeida P."/>
        </authorList>
    </citation>
    <scope>NUCLEOTIDE SEQUENCE</scope>
    <source>
        <strain evidence="3">78183</strain>
    </source>
</reference>
<organism evidence="3">
    <name type="scientific">Salix viminalis</name>
    <name type="common">Common osier</name>
    <name type="synonym">Basket willow</name>
    <dbReference type="NCBI Taxonomy" id="40686"/>
    <lineage>
        <taxon>Eukaryota</taxon>
        <taxon>Viridiplantae</taxon>
        <taxon>Streptophyta</taxon>
        <taxon>Embryophyta</taxon>
        <taxon>Tracheophyta</taxon>
        <taxon>Spermatophyta</taxon>
        <taxon>Magnoliopsida</taxon>
        <taxon>eudicotyledons</taxon>
        <taxon>Gunneridae</taxon>
        <taxon>Pentapetalae</taxon>
        <taxon>rosids</taxon>
        <taxon>fabids</taxon>
        <taxon>Malpighiales</taxon>
        <taxon>Salicaceae</taxon>
        <taxon>Saliceae</taxon>
        <taxon>Salix</taxon>
    </lineage>
</organism>
<protein>
    <recommendedName>
        <fullName evidence="2">Retrotransposon gag domain-containing protein</fullName>
    </recommendedName>
</protein>